<keyword evidence="3" id="KW-0547">Nucleotide-binding</keyword>
<gene>
    <name evidence="6" type="ORF">BAU06_01975</name>
    <name evidence="7" type="ORF">BAU08_01970</name>
</gene>
<sequence length="356" mass="38236">MQVSFEGIAQGYGGQALFQQLDLVIPSGRFFTLLGPSGCGKTTLLRMLAGFIRPDKGRVLFGDSDVTGVPVHRRGVGVVFQDYALFPDRSALANVAYGLLARKVPKKDAYGRAAAMLERVGLGGFLDRPPPALSGGQRQRVAMARALVIEPRLLLLDEPLSALDAKLRLELREMVRALQREAGITAVFVTHDQEEALALSDLIAVMDRGRIVQTGSPQQIYGQPRTAFVADFVGSANLIPIVGELPGQEPGVRRMETPAGTLLTSCDRPLAPGALLAVRSTAISMDAGHDVREGQLRGEIRHVEYCGSTTAYIVETQAGPIKVQAAQAHDDAMRHPGDAVVLKIPRSARVVEGWSC</sequence>
<dbReference type="Proteomes" id="UP000091897">
    <property type="component" value="Chromosome"/>
</dbReference>
<dbReference type="SUPFAM" id="SSF52540">
    <property type="entry name" value="P-loop containing nucleoside triphosphate hydrolases"/>
    <property type="match status" value="1"/>
</dbReference>
<dbReference type="FunFam" id="3.40.50.300:FF:000425">
    <property type="entry name" value="Probable ABC transporter, ATP-binding subunit"/>
    <property type="match status" value="1"/>
</dbReference>
<evidence type="ECO:0000256" key="1">
    <source>
        <dbReference type="ARBA" id="ARBA00022448"/>
    </source>
</evidence>
<dbReference type="STRING" id="463025.BAU08_01970"/>
<keyword evidence="2" id="KW-1003">Cell membrane</keyword>
<dbReference type="RefSeq" id="WP_066343739.1">
    <property type="nucleotide sequence ID" value="NZ_CBCSFJ010000014.1"/>
</dbReference>
<name>A0A193FD85_9BORD</name>
<evidence type="ECO:0000256" key="3">
    <source>
        <dbReference type="ARBA" id="ARBA00022741"/>
    </source>
</evidence>
<evidence type="ECO:0000313" key="7">
    <source>
        <dbReference type="EMBL" id="ANN70272.1"/>
    </source>
</evidence>
<dbReference type="Gene3D" id="3.40.50.300">
    <property type="entry name" value="P-loop containing nucleotide triphosphate hydrolases"/>
    <property type="match status" value="1"/>
</dbReference>
<evidence type="ECO:0000259" key="5">
    <source>
        <dbReference type="PROSITE" id="PS50893"/>
    </source>
</evidence>
<dbReference type="InterPro" id="IPR050093">
    <property type="entry name" value="ABC_SmlMolc_Importer"/>
</dbReference>
<keyword evidence="8" id="KW-1185">Reference proteome</keyword>
<dbReference type="GO" id="GO:0016887">
    <property type="term" value="F:ATP hydrolysis activity"/>
    <property type="evidence" value="ECO:0007669"/>
    <property type="project" value="InterPro"/>
</dbReference>
<evidence type="ECO:0000313" key="9">
    <source>
        <dbReference type="Proteomes" id="UP000092213"/>
    </source>
</evidence>
<accession>A0A193FD85</accession>
<dbReference type="PROSITE" id="PS50893">
    <property type="entry name" value="ABC_TRANSPORTER_2"/>
    <property type="match status" value="1"/>
</dbReference>
<dbReference type="EMBL" id="CP016170">
    <property type="protein sequence ID" value="ANN65238.1"/>
    <property type="molecule type" value="Genomic_DNA"/>
</dbReference>
<dbReference type="OrthoDB" id="5298774at2"/>
<dbReference type="PROSITE" id="PS00211">
    <property type="entry name" value="ABC_TRANSPORTER_1"/>
    <property type="match status" value="1"/>
</dbReference>
<dbReference type="SUPFAM" id="SSF50331">
    <property type="entry name" value="MOP-like"/>
    <property type="match status" value="1"/>
</dbReference>
<dbReference type="Proteomes" id="UP000092213">
    <property type="component" value="Chromosome"/>
</dbReference>
<dbReference type="InterPro" id="IPR013611">
    <property type="entry name" value="Transp-assoc_OB_typ2"/>
</dbReference>
<dbReference type="Pfam" id="PF00005">
    <property type="entry name" value="ABC_tran"/>
    <property type="match status" value="1"/>
</dbReference>
<dbReference type="PANTHER" id="PTHR42781">
    <property type="entry name" value="SPERMIDINE/PUTRESCINE IMPORT ATP-BINDING PROTEIN POTA"/>
    <property type="match status" value="1"/>
</dbReference>
<keyword evidence="2" id="KW-0472">Membrane</keyword>
<dbReference type="InterPro" id="IPR003439">
    <property type="entry name" value="ABC_transporter-like_ATP-bd"/>
</dbReference>
<dbReference type="InterPro" id="IPR027417">
    <property type="entry name" value="P-loop_NTPase"/>
</dbReference>
<dbReference type="GO" id="GO:0022857">
    <property type="term" value="F:transmembrane transporter activity"/>
    <property type="evidence" value="ECO:0007669"/>
    <property type="project" value="InterPro"/>
</dbReference>
<keyword evidence="1" id="KW-0813">Transport</keyword>
<dbReference type="GO" id="GO:0005524">
    <property type="term" value="F:ATP binding"/>
    <property type="evidence" value="ECO:0007669"/>
    <property type="project" value="UniProtKB-KW"/>
</dbReference>
<proteinExistence type="predicted"/>
<feature type="domain" description="ABC transporter" evidence="5">
    <location>
        <begin position="3"/>
        <end position="233"/>
    </location>
</feature>
<dbReference type="InterPro" id="IPR017871">
    <property type="entry name" value="ABC_transporter-like_CS"/>
</dbReference>
<dbReference type="Pfam" id="PF08402">
    <property type="entry name" value="TOBE_2"/>
    <property type="match status" value="1"/>
</dbReference>
<dbReference type="SMART" id="SM00382">
    <property type="entry name" value="AAA"/>
    <property type="match status" value="1"/>
</dbReference>
<dbReference type="GO" id="GO:0015697">
    <property type="term" value="P:quaternary ammonium group transport"/>
    <property type="evidence" value="ECO:0007669"/>
    <property type="project" value="UniProtKB-ARBA"/>
</dbReference>
<dbReference type="PANTHER" id="PTHR42781:SF4">
    <property type="entry name" value="SPERMIDINE_PUTRESCINE IMPORT ATP-BINDING PROTEIN POTA"/>
    <property type="match status" value="1"/>
</dbReference>
<evidence type="ECO:0000256" key="2">
    <source>
        <dbReference type="ARBA" id="ARBA00022475"/>
    </source>
</evidence>
<dbReference type="AlphaFoldDB" id="A0A193FD85"/>
<dbReference type="KEGG" id="bbro:BAU06_01975"/>
<evidence type="ECO:0000313" key="8">
    <source>
        <dbReference type="Proteomes" id="UP000091897"/>
    </source>
</evidence>
<dbReference type="EMBL" id="CP016171">
    <property type="protein sequence ID" value="ANN70272.1"/>
    <property type="molecule type" value="Genomic_DNA"/>
</dbReference>
<evidence type="ECO:0000313" key="6">
    <source>
        <dbReference type="EMBL" id="ANN65238.1"/>
    </source>
</evidence>
<dbReference type="GO" id="GO:0043190">
    <property type="term" value="C:ATP-binding cassette (ABC) transporter complex"/>
    <property type="evidence" value="ECO:0007669"/>
    <property type="project" value="InterPro"/>
</dbReference>
<keyword evidence="4 7" id="KW-0067">ATP-binding</keyword>
<reference evidence="8 9" key="1">
    <citation type="submission" date="2016-06" db="EMBL/GenBank/DDBJ databases">
        <title>Complete genome sequences of Bordetella bronchialis and Bordetella flabilis.</title>
        <authorList>
            <person name="LiPuma J.J."/>
            <person name="Spilker T."/>
        </authorList>
    </citation>
    <scope>NUCLEOTIDE SEQUENCE [LARGE SCALE GENOMIC DNA]</scope>
    <source>
        <strain evidence="7 9">AU17976</strain>
        <strain evidence="6 8">AU3182</strain>
    </source>
</reference>
<dbReference type="InterPro" id="IPR003593">
    <property type="entry name" value="AAA+_ATPase"/>
</dbReference>
<organism evidence="7 9">
    <name type="scientific">Bordetella bronchialis</name>
    <dbReference type="NCBI Taxonomy" id="463025"/>
    <lineage>
        <taxon>Bacteria</taxon>
        <taxon>Pseudomonadati</taxon>
        <taxon>Pseudomonadota</taxon>
        <taxon>Betaproteobacteria</taxon>
        <taxon>Burkholderiales</taxon>
        <taxon>Alcaligenaceae</taxon>
        <taxon>Bordetella</taxon>
    </lineage>
</organism>
<protein>
    <submittedName>
        <fullName evidence="7">Iron ABC transporter ATP-binding protein</fullName>
    </submittedName>
</protein>
<evidence type="ECO:0000256" key="4">
    <source>
        <dbReference type="ARBA" id="ARBA00022840"/>
    </source>
</evidence>
<dbReference type="InterPro" id="IPR008995">
    <property type="entry name" value="Mo/tungstate-bd_C_term_dom"/>
</dbReference>